<name>A0A0E9N9Q2_SAICN</name>
<proteinExistence type="predicted"/>
<reference evidence="1 2" key="2">
    <citation type="journal article" date="2014" name="J. Gen. Appl. Microbiol.">
        <title>The early diverging ascomycetous budding yeast Saitoella complicata has three histone deacetylases belonging to the Clr6, Hos2, and Rpd3 lineages.</title>
        <authorList>
            <person name="Nishida H."/>
            <person name="Matsumoto T."/>
            <person name="Kondo S."/>
            <person name="Hamamoto M."/>
            <person name="Yoshikawa H."/>
        </authorList>
    </citation>
    <scope>NUCLEOTIDE SEQUENCE [LARGE SCALE GENOMIC DNA]</scope>
    <source>
        <strain evidence="1 2">NRRL Y-17804</strain>
    </source>
</reference>
<sequence>MWILKCSTISVRGFLQRRSNQERGENSPVLNSTWVNVLLPKDTSLNACGKQDRYHNHTRIALELCFKLLGSSGIRCATSSSSLAIPFLLTIRPCPSALL</sequence>
<reference evidence="1 2" key="3">
    <citation type="journal article" date="2015" name="Genome Announc.">
        <title>Draft Genome Sequence of the Archiascomycetous Yeast Saitoella complicata.</title>
        <authorList>
            <person name="Yamauchi K."/>
            <person name="Kondo S."/>
            <person name="Hamamoto M."/>
            <person name="Takahashi Y."/>
            <person name="Ogura Y."/>
            <person name="Hayashi T."/>
            <person name="Nishida H."/>
        </authorList>
    </citation>
    <scope>NUCLEOTIDE SEQUENCE [LARGE SCALE GENOMIC DNA]</scope>
    <source>
        <strain evidence="1 2">NRRL Y-17804</strain>
    </source>
</reference>
<gene>
    <name evidence="1" type="ORF">G7K_0784-t1</name>
</gene>
<reference evidence="1 2" key="1">
    <citation type="journal article" date="2011" name="J. Gen. Appl. Microbiol.">
        <title>Draft genome sequencing of the enigmatic yeast Saitoella complicata.</title>
        <authorList>
            <person name="Nishida H."/>
            <person name="Hamamoto M."/>
            <person name="Sugiyama J."/>
        </authorList>
    </citation>
    <scope>NUCLEOTIDE SEQUENCE [LARGE SCALE GENOMIC DNA]</scope>
    <source>
        <strain evidence="1 2">NRRL Y-17804</strain>
    </source>
</reference>
<organism evidence="1 2">
    <name type="scientific">Saitoella complicata (strain BCRC 22490 / CBS 7301 / JCM 7358 / NBRC 10748 / NRRL Y-17804)</name>
    <dbReference type="NCBI Taxonomy" id="698492"/>
    <lineage>
        <taxon>Eukaryota</taxon>
        <taxon>Fungi</taxon>
        <taxon>Dikarya</taxon>
        <taxon>Ascomycota</taxon>
        <taxon>Taphrinomycotina</taxon>
        <taxon>Taphrinomycotina incertae sedis</taxon>
        <taxon>Saitoella</taxon>
    </lineage>
</organism>
<comment type="caution">
    <text evidence="1">The sequence shown here is derived from an EMBL/GenBank/DDBJ whole genome shotgun (WGS) entry which is preliminary data.</text>
</comment>
<accession>A0A0E9N9Q2</accession>
<keyword evidence="2" id="KW-1185">Reference proteome</keyword>
<dbReference type="Proteomes" id="UP000033140">
    <property type="component" value="Unassembled WGS sequence"/>
</dbReference>
<dbReference type="EMBL" id="BACD03000004">
    <property type="protein sequence ID" value="GAO46554.1"/>
    <property type="molecule type" value="Genomic_DNA"/>
</dbReference>
<protein>
    <submittedName>
        <fullName evidence="1">Uncharacterized protein</fullName>
    </submittedName>
</protein>
<dbReference type="AlphaFoldDB" id="A0A0E9N9Q2"/>
<evidence type="ECO:0000313" key="2">
    <source>
        <dbReference type="Proteomes" id="UP000033140"/>
    </source>
</evidence>
<evidence type="ECO:0000313" key="1">
    <source>
        <dbReference type="EMBL" id="GAO46554.1"/>
    </source>
</evidence>